<keyword evidence="3" id="KW-1185">Reference proteome</keyword>
<feature type="transmembrane region" description="Helical" evidence="1">
    <location>
        <begin position="56"/>
        <end position="78"/>
    </location>
</feature>
<reference evidence="2" key="1">
    <citation type="submission" date="2015-07" db="EMBL/GenBank/DDBJ databases">
        <title>Draft Genome Sequences of Anaerolinea thermolimosa IMO-1, Bellilinea caldifistulae GOMI-1, Leptolinea tardivitalis YMTK-2, Levilinea saccharolytica KIBI-1,Longilinea arvoryzae KOME-1, Previously Described as Members of the Anaerolineaceae (Chloroflexi).</title>
        <authorList>
            <person name="Sekiguchi Y."/>
            <person name="Ohashi A."/>
            <person name="Matsuura N."/>
            <person name="Tourlousse M.D."/>
        </authorList>
    </citation>
    <scope>NUCLEOTIDE SEQUENCE [LARGE SCALE GENOMIC DNA]</scope>
    <source>
        <strain evidence="2">KOME-1</strain>
    </source>
</reference>
<keyword evidence="1" id="KW-0812">Transmembrane</keyword>
<dbReference type="OrthoDB" id="166668at2"/>
<keyword evidence="1" id="KW-1133">Transmembrane helix</keyword>
<accession>A0A0S7BB86</accession>
<organism evidence="2">
    <name type="scientific">Longilinea arvoryzae</name>
    <dbReference type="NCBI Taxonomy" id="360412"/>
    <lineage>
        <taxon>Bacteria</taxon>
        <taxon>Bacillati</taxon>
        <taxon>Chloroflexota</taxon>
        <taxon>Anaerolineae</taxon>
        <taxon>Anaerolineales</taxon>
        <taxon>Anaerolineaceae</taxon>
        <taxon>Longilinea</taxon>
    </lineage>
</organism>
<gene>
    <name evidence="2" type="ORF">LARV_00045</name>
</gene>
<dbReference type="RefSeq" id="WP_075071754.1">
    <property type="nucleotide sequence ID" value="NZ_DF967972.1"/>
</dbReference>
<protein>
    <submittedName>
        <fullName evidence="2">Uncharacterized protein</fullName>
    </submittedName>
</protein>
<keyword evidence="1" id="KW-0472">Membrane</keyword>
<sequence>MRTIRASEIGTFQFCRRAWWYQRQGVTPENPMELAGGSAYHRAHGRQVLTGRLARLAAWLLLGLALVLAVAALALGWLG</sequence>
<evidence type="ECO:0000313" key="2">
    <source>
        <dbReference type="EMBL" id="GAP12313.1"/>
    </source>
</evidence>
<dbReference type="STRING" id="360412.LARV_00045"/>
<name>A0A0S7BB86_9CHLR</name>
<dbReference type="Proteomes" id="UP000055060">
    <property type="component" value="Unassembled WGS sequence"/>
</dbReference>
<dbReference type="AlphaFoldDB" id="A0A0S7BB86"/>
<dbReference type="EMBL" id="DF967972">
    <property type="protein sequence ID" value="GAP12313.1"/>
    <property type="molecule type" value="Genomic_DNA"/>
</dbReference>
<evidence type="ECO:0000256" key="1">
    <source>
        <dbReference type="SAM" id="Phobius"/>
    </source>
</evidence>
<evidence type="ECO:0000313" key="3">
    <source>
        <dbReference type="Proteomes" id="UP000055060"/>
    </source>
</evidence>
<proteinExistence type="predicted"/>